<dbReference type="EMBL" id="SEKV01000090">
    <property type="protein sequence ID" value="TFY64719.1"/>
    <property type="molecule type" value="Genomic_DNA"/>
</dbReference>
<sequence length="1154" mass="128079">MLLHWCTLEPSGDGNLAAIRFSSPVRVQSIRIFPKDARPFAQHHEIVSETEPQAFLLHLYFSAYRVARPDSKEKPKPTNALAPTALAYAGGEMEFAVPMGNEYATRLIIVRGNFERVSMAIYGDVMSELPPPPTTYEPKPLPTFEPTQISRALDPSNSLDPSALARELLNLIPDAPPLPLAIRLVFCLKPPSDDWDLPEFPYIFAELDADTADLDLEKASALTTRPVSDDVEDEVLLRFADSIATRILTLVFDQSDNQAFRVASILSNAASQHPNMAKSLLDKLDVPAIFDSNNMDESILIRLRDAATNADIARHLNSDYFLQTLHTITKDANADAETQSAATKLIARIQGWAVLEDTLSNTQGDFVTAATLLKENGTEEAALGVWLESMITHEDIAATLREIPLMPIPLPHPPYLFGSLKSSISHDEFVAFLRAVIGVAAVLAVYAFADAWPHTLCRERALAIIRLWQGVNGYREIVNHLLVLKQMIFRLDCMMDSDPPRRAGVDAEHILVNLAKDPQAILQPDFIDCILGLKAPLAVITEEERMSMRRAAIVADDGLPGAVDELLRPMDRPPTLKHLRAMRVAFAVIDDELRKDREYDVLRDFWHEGSRGLVGHLADIFGPLVNEIKSHFALIPPARKSQEVMSGLFRVADELLKLLLRLFPSYPLPSRAVRVLTASVADLFVCTDAADVLYSQTSPPCVAAEETRQSCIDVVRMLSTTSAQEGVQLGAEVVLKTLLRHGLHVEQRDPVHHLLQVLCLIDYLLPMPDAGDENETMWTQRVMPLVLQELWQFCRVLDTENKVHFVKRLSSLDRGVIGVAEWLIVEELKELLHVLRLLEDPTVQLHERVVRQYQVTMALNFLLDLAQPSSTASRILTDCLATVPEATSTMTSCILSILDQRLSAPGLTEVVQTVTTQWHRLDAALRAVLAIAMMRFVGSDDNPDTSSLDDAVAILTSTSIPDNLLDLVHQELDAVLDRYGRNTDVWDATSCQRRCLPLLDWRISTSKSTSGSITLNITPSAWTDFSNRMQNTISTGDSGHWDSLKERVTVQHINLPSPPIPLPESIELSLEDVEDLLQPQIPVPSTPPRRALNQDVLGLVTISPPALIRSPASTGLTKTYSNNDFRQLRQTPSARQNTSRLPSMHVDVGVAMVV</sequence>
<proteinExistence type="predicted"/>
<reference evidence="1 2" key="1">
    <citation type="submission" date="2019-01" db="EMBL/GenBank/DDBJ databases">
        <title>Genome sequencing of the rare red list fungi Fomitopsis rosea.</title>
        <authorList>
            <person name="Buettner E."/>
            <person name="Kellner H."/>
        </authorList>
    </citation>
    <scope>NUCLEOTIDE SEQUENCE [LARGE SCALE GENOMIC DNA]</scope>
    <source>
        <strain evidence="1 2">DSM 105464</strain>
    </source>
</reference>
<dbReference type="AlphaFoldDB" id="A0A4Y9YUG5"/>
<dbReference type="STRING" id="34475.A0A4Y9YUG5"/>
<name>A0A4Y9YUG5_9APHY</name>
<dbReference type="GO" id="GO:0003723">
    <property type="term" value="F:RNA binding"/>
    <property type="evidence" value="ECO:0007669"/>
    <property type="project" value="TreeGrafter"/>
</dbReference>
<evidence type="ECO:0008006" key="3">
    <source>
        <dbReference type="Google" id="ProtNLM"/>
    </source>
</evidence>
<dbReference type="InterPro" id="IPR026736">
    <property type="entry name" value="Virilizer"/>
</dbReference>
<accession>A0A4Y9YUG5</accession>
<dbReference type="GO" id="GO:0036396">
    <property type="term" value="C:RNA N6-methyladenosine methyltransferase complex"/>
    <property type="evidence" value="ECO:0007669"/>
    <property type="project" value="TreeGrafter"/>
</dbReference>
<dbReference type="PANTHER" id="PTHR23185:SF0">
    <property type="entry name" value="PROTEIN VIRILIZER HOMOLOG"/>
    <property type="match status" value="1"/>
</dbReference>
<organism evidence="1 2">
    <name type="scientific">Rhodofomes roseus</name>
    <dbReference type="NCBI Taxonomy" id="34475"/>
    <lineage>
        <taxon>Eukaryota</taxon>
        <taxon>Fungi</taxon>
        <taxon>Dikarya</taxon>
        <taxon>Basidiomycota</taxon>
        <taxon>Agaricomycotina</taxon>
        <taxon>Agaricomycetes</taxon>
        <taxon>Polyporales</taxon>
        <taxon>Rhodofomes</taxon>
    </lineage>
</organism>
<evidence type="ECO:0000313" key="1">
    <source>
        <dbReference type="EMBL" id="TFY64719.1"/>
    </source>
</evidence>
<dbReference type="Proteomes" id="UP000298390">
    <property type="component" value="Unassembled WGS sequence"/>
</dbReference>
<gene>
    <name evidence="1" type="ORF">EVJ58_g2428</name>
</gene>
<evidence type="ECO:0000313" key="2">
    <source>
        <dbReference type="Proteomes" id="UP000298390"/>
    </source>
</evidence>
<comment type="caution">
    <text evidence="1">The sequence shown here is derived from an EMBL/GenBank/DDBJ whole genome shotgun (WGS) entry which is preliminary data.</text>
</comment>
<dbReference type="PANTHER" id="PTHR23185">
    <property type="entry name" value="PROTEIN VIRILIZER HOMOLOG"/>
    <property type="match status" value="1"/>
</dbReference>
<protein>
    <recommendedName>
        <fullName evidence="3">Virilizer N-terminal domain-containing protein</fullName>
    </recommendedName>
</protein>